<feature type="transmembrane region" description="Helical" evidence="6">
    <location>
        <begin position="62"/>
        <end position="79"/>
    </location>
</feature>
<evidence type="ECO:0000256" key="6">
    <source>
        <dbReference type="RuleBase" id="RU363053"/>
    </source>
</evidence>
<evidence type="ECO:0000256" key="3">
    <source>
        <dbReference type="ARBA" id="ARBA00022692"/>
    </source>
</evidence>
<proteinExistence type="inferred from homology"/>
<keyword evidence="5 6" id="KW-0472">Membrane</keyword>
<keyword evidence="8" id="KW-1185">Reference proteome</keyword>
<gene>
    <name evidence="7" type="ORF">QYM36_003154</name>
</gene>
<dbReference type="GO" id="GO:0005739">
    <property type="term" value="C:mitochondrion"/>
    <property type="evidence" value="ECO:0007669"/>
    <property type="project" value="TreeGrafter"/>
</dbReference>
<sequence length="185" mass="21423">MLPARAFIYQIKRTGQLLFSKYLLATNIGISAGLSGTGDILEQQIEKHITTKLSKWEKERTLKMSTAGAVVGVICHYWYLYLDNKFIGRGAKVVFKKLMLDQCLFSPFLIFTYFVLVGSLDGHKWSEIMDSVKSKYLRLYAAEWIVWPPAQLINFWILPTRFRVLYDNTISLGYDIYTSYVLHDD</sequence>
<comment type="subcellular location">
    <subcellularLocation>
        <location evidence="1">Membrane</location>
        <topology evidence="1">Multi-pass membrane protein</topology>
    </subcellularLocation>
</comment>
<comment type="similarity">
    <text evidence="2 6">Belongs to the peroxisomal membrane protein PXMP2/4 family.</text>
</comment>
<name>A0AA88I4X4_ARTSF</name>
<dbReference type="PANTHER" id="PTHR11266">
    <property type="entry name" value="PEROXISOMAL MEMBRANE PROTEIN 2, PXMP2 MPV17"/>
    <property type="match status" value="1"/>
</dbReference>
<evidence type="ECO:0000313" key="7">
    <source>
        <dbReference type="EMBL" id="KAK2722858.1"/>
    </source>
</evidence>
<evidence type="ECO:0000256" key="4">
    <source>
        <dbReference type="ARBA" id="ARBA00022989"/>
    </source>
</evidence>
<evidence type="ECO:0000256" key="5">
    <source>
        <dbReference type="ARBA" id="ARBA00023136"/>
    </source>
</evidence>
<evidence type="ECO:0000256" key="2">
    <source>
        <dbReference type="ARBA" id="ARBA00006824"/>
    </source>
</evidence>
<evidence type="ECO:0008006" key="9">
    <source>
        <dbReference type="Google" id="ProtNLM"/>
    </source>
</evidence>
<evidence type="ECO:0000313" key="8">
    <source>
        <dbReference type="Proteomes" id="UP001187531"/>
    </source>
</evidence>
<evidence type="ECO:0000256" key="1">
    <source>
        <dbReference type="ARBA" id="ARBA00004141"/>
    </source>
</evidence>
<dbReference type="Proteomes" id="UP001187531">
    <property type="component" value="Unassembled WGS sequence"/>
</dbReference>
<dbReference type="PANTHER" id="PTHR11266:SF8">
    <property type="entry name" value="MPV17-LIKE PROTEIN 2"/>
    <property type="match status" value="1"/>
</dbReference>
<dbReference type="InterPro" id="IPR007248">
    <property type="entry name" value="Mpv17_PMP22"/>
</dbReference>
<keyword evidence="3 6" id="KW-0812">Transmembrane</keyword>
<feature type="transmembrane region" description="Helical" evidence="6">
    <location>
        <begin position="99"/>
        <end position="118"/>
    </location>
</feature>
<comment type="caution">
    <text evidence="7">The sequence shown here is derived from an EMBL/GenBank/DDBJ whole genome shotgun (WGS) entry which is preliminary data.</text>
</comment>
<protein>
    <recommendedName>
        <fullName evidence="9">Mpv17-like protein 2</fullName>
    </recommendedName>
</protein>
<dbReference type="GO" id="GO:0061668">
    <property type="term" value="P:mitochondrial ribosome assembly"/>
    <property type="evidence" value="ECO:0007669"/>
    <property type="project" value="TreeGrafter"/>
</dbReference>
<dbReference type="Pfam" id="PF04117">
    <property type="entry name" value="Mpv17_PMP22"/>
    <property type="match status" value="1"/>
</dbReference>
<accession>A0AA88I4X4</accession>
<feature type="transmembrane region" description="Helical" evidence="6">
    <location>
        <begin position="139"/>
        <end position="158"/>
    </location>
</feature>
<dbReference type="GO" id="GO:0016020">
    <property type="term" value="C:membrane"/>
    <property type="evidence" value="ECO:0007669"/>
    <property type="project" value="UniProtKB-SubCell"/>
</dbReference>
<organism evidence="7 8">
    <name type="scientific">Artemia franciscana</name>
    <name type="common">Brine shrimp</name>
    <name type="synonym">Artemia sanfranciscana</name>
    <dbReference type="NCBI Taxonomy" id="6661"/>
    <lineage>
        <taxon>Eukaryota</taxon>
        <taxon>Metazoa</taxon>
        <taxon>Ecdysozoa</taxon>
        <taxon>Arthropoda</taxon>
        <taxon>Crustacea</taxon>
        <taxon>Branchiopoda</taxon>
        <taxon>Anostraca</taxon>
        <taxon>Artemiidae</taxon>
        <taxon>Artemia</taxon>
    </lineage>
</organism>
<dbReference type="EMBL" id="JAVRJZ010000005">
    <property type="protein sequence ID" value="KAK2722858.1"/>
    <property type="molecule type" value="Genomic_DNA"/>
</dbReference>
<keyword evidence="4 6" id="KW-1133">Transmembrane helix</keyword>
<reference evidence="7" key="1">
    <citation type="submission" date="2023-07" db="EMBL/GenBank/DDBJ databases">
        <title>Chromosome-level genome assembly of Artemia franciscana.</title>
        <authorList>
            <person name="Jo E."/>
        </authorList>
    </citation>
    <scope>NUCLEOTIDE SEQUENCE</scope>
    <source>
        <tissue evidence="7">Whole body</tissue>
    </source>
</reference>
<dbReference type="AlphaFoldDB" id="A0AA88I4X4"/>